<dbReference type="AlphaFoldDB" id="A0AAW6TVX5"/>
<dbReference type="GO" id="GO:0006793">
    <property type="term" value="P:phosphorus metabolic process"/>
    <property type="evidence" value="ECO:0007669"/>
    <property type="project" value="UniProtKB-ARBA"/>
</dbReference>
<evidence type="ECO:0000313" key="2">
    <source>
        <dbReference type="EMBL" id="MDI6449745.1"/>
    </source>
</evidence>
<comment type="caution">
    <text evidence="2">The sequence shown here is derived from an EMBL/GenBank/DDBJ whole genome shotgun (WGS) entry which is preliminary data.</text>
</comment>
<gene>
    <name evidence="2" type="ORF">QJ522_11870</name>
</gene>
<dbReference type="CDD" id="cd00138">
    <property type="entry name" value="PLDc_SF"/>
    <property type="match status" value="1"/>
</dbReference>
<keyword evidence="3" id="KW-1185">Reference proteome</keyword>
<dbReference type="EMBL" id="JASCXX010000013">
    <property type="protein sequence ID" value="MDI6449745.1"/>
    <property type="molecule type" value="Genomic_DNA"/>
</dbReference>
<dbReference type="RefSeq" id="WP_349245154.1">
    <property type="nucleotide sequence ID" value="NZ_JASCXX010000013.1"/>
</dbReference>
<name>A0AAW6TVX5_9BACT</name>
<dbReference type="Proteomes" id="UP001431776">
    <property type="component" value="Unassembled WGS sequence"/>
</dbReference>
<proteinExistence type="predicted"/>
<dbReference type="PROSITE" id="PS50035">
    <property type="entry name" value="PLD"/>
    <property type="match status" value="1"/>
</dbReference>
<reference evidence="2" key="1">
    <citation type="submission" date="2023-05" db="EMBL/GenBank/DDBJ databases">
        <title>Anaerotaeda fermentans gen. nov., sp. nov., a novel anaerobic planctomycete of the new family within the order Sedimentisphaerales isolated from Taman Peninsula, Russia.</title>
        <authorList>
            <person name="Khomyakova M.A."/>
            <person name="Merkel A.Y."/>
            <person name="Slobodkin A.I."/>
        </authorList>
    </citation>
    <scope>NUCLEOTIDE SEQUENCE</scope>
    <source>
        <strain evidence="2">M17dextr</strain>
    </source>
</reference>
<evidence type="ECO:0000259" key="1">
    <source>
        <dbReference type="PROSITE" id="PS50035"/>
    </source>
</evidence>
<evidence type="ECO:0000313" key="3">
    <source>
        <dbReference type="Proteomes" id="UP001431776"/>
    </source>
</evidence>
<dbReference type="GO" id="GO:0003824">
    <property type="term" value="F:catalytic activity"/>
    <property type="evidence" value="ECO:0007669"/>
    <property type="project" value="InterPro"/>
</dbReference>
<feature type="domain" description="PLD phosphodiesterase" evidence="1">
    <location>
        <begin position="96"/>
        <end position="118"/>
    </location>
</feature>
<protein>
    <submittedName>
        <fullName evidence="2">Phospholipase D family protein</fullName>
    </submittedName>
</protein>
<organism evidence="2 3">
    <name type="scientific">Anaerobaca lacustris</name>
    <dbReference type="NCBI Taxonomy" id="3044600"/>
    <lineage>
        <taxon>Bacteria</taxon>
        <taxon>Pseudomonadati</taxon>
        <taxon>Planctomycetota</taxon>
        <taxon>Phycisphaerae</taxon>
        <taxon>Sedimentisphaerales</taxon>
        <taxon>Anaerobacaceae</taxon>
        <taxon>Anaerobaca</taxon>
    </lineage>
</organism>
<sequence>MLRFVSDRQIYEEVICTAVAGARRQLWLATADLKDLYVHKGGRMAPFVEVLSDLAAKQVEIRLLHAKEPGPRFRRDFDRYPNLIGGLERMLCPRVHLKCVVVDGRFAYVGSANLTGAGLGAKSPRRRNFESGIVTTDGGIVAQVMEQFDGIWRGSHCAECDRKEFCDEHIDILSAGSRPTR</sequence>
<dbReference type="Gene3D" id="3.30.870.10">
    <property type="entry name" value="Endonuclease Chain A"/>
    <property type="match status" value="1"/>
</dbReference>
<dbReference type="Pfam" id="PF13091">
    <property type="entry name" value="PLDc_2"/>
    <property type="match status" value="1"/>
</dbReference>
<dbReference type="SUPFAM" id="SSF56024">
    <property type="entry name" value="Phospholipase D/nuclease"/>
    <property type="match status" value="1"/>
</dbReference>
<dbReference type="SMART" id="SM00155">
    <property type="entry name" value="PLDc"/>
    <property type="match status" value="1"/>
</dbReference>
<accession>A0AAW6TVX5</accession>
<dbReference type="InterPro" id="IPR001736">
    <property type="entry name" value="PLipase_D/transphosphatidylase"/>
</dbReference>
<dbReference type="InterPro" id="IPR025202">
    <property type="entry name" value="PLD-like_dom"/>
</dbReference>